<protein>
    <submittedName>
        <fullName evidence="2">Uncharacterized protein</fullName>
    </submittedName>
</protein>
<feature type="compositionally biased region" description="Acidic residues" evidence="1">
    <location>
        <begin position="732"/>
        <end position="751"/>
    </location>
</feature>
<feature type="region of interest" description="Disordered" evidence="1">
    <location>
        <begin position="194"/>
        <end position="218"/>
    </location>
</feature>
<comment type="caution">
    <text evidence="2">The sequence shown here is derived from an EMBL/GenBank/DDBJ whole genome shotgun (WGS) entry which is preliminary data.</text>
</comment>
<proteinExistence type="predicted"/>
<feature type="compositionally biased region" description="Low complexity" evidence="1">
    <location>
        <begin position="278"/>
        <end position="292"/>
    </location>
</feature>
<feature type="region of interest" description="Disordered" evidence="1">
    <location>
        <begin position="145"/>
        <end position="168"/>
    </location>
</feature>
<reference evidence="2" key="1">
    <citation type="submission" date="2022-03" db="EMBL/GenBank/DDBJ databases">
        <authorList>
            <person name="Martin C."/>
        </authorList>
    </citation>
    <scope>NUCLEOTIDE SEQUENCE</scope>
</reference>
<feature type="compositionally biased region" description="Acidic residues" evidence="1">
    <location>
        <begin position="908"/>
        <end position="925"/>
    </location>
</feature>
<feature type="region of interest" description="Disordered" evidence="1">
    <location>
        <begin position="721"/>
        <end position="870"/>
    </location>
</feature>
<feature type="compositionally biased region" description="Polar residues" evidence="1">
    <location>
        <begin position="90"/>
        <end position="128"/>
    </location>
</feature>
<feature type="compositionally biased region" description="Polar residues" evidence="1">
    <location>
        <begin position="251"/>
        <end position="277"/>
    </location>
</feature>
<feature type="region of interest" description="Disordered" evidence="1">
    <location>
        <begin position="686"/>
        <end position="709"/>
    </location>
</feature>
<evidence type="ECO:0000313" key="3">
    <source>
        <dbReference type="Proteomes" id="UP000749559"/>
    </source>
</evidence>
<accession>A0A8S4PVJ8</accession>
<dbReference type="EMBL" id="CAIIXF020000010">
    <property type="protein sequence ID" value="CAH1797553.1"/>
    <property type="molecule type" value="Genomic_DNA"/>
</dbReference>
<feature type="compositionally biased region" description="Basic and acidic residues" evidence="1">
    <location>
        <begin position="752"/>
        <end position="765"/>
    </location>
</feature>
<dbReference type="InterPro" id="IPR018247">
    <property type="entry name" value="EF_Hand_1_Ca_BS"/>
</dbReference>
<feature type="region of interest" description="Disordered" evidence="1">
    <location>
        <begin position="646"/>
        <end position="666"/>
    </location>
</feature>
<feature type="compositionally biased region" description="Polar residues" evidence="1">
    <location>
        <begin position="154"/>
        <end position="168"/>
    </location>
</feature>
<feature type="region of interest" description="Disordered" evidence="1">
    <location>
        <begin position="243"/>
        <end position="292"/>
    </location>
</feature>
<sequence length="1239" mass="137601">MDDLVKLHNKRKEYFEKFKHLDSLYERNSRYFTTFEKQKWTDCVTNKNSKGLFLKEIFTEREQLLKDLIFGKYRQEVPTVPDRNGMYQHLGNNNSSQVQGHQQPSSMQSLQTMQPSSQPPDTNNTASRSNHHGVQLSNLVNEIVGRCYDPTPQPNDMENRGTSDNTFNQGISSNNLRVNESHIAPPLYHSILSPSATSTSSEPNVVPAKPGNSVKRASTKSPILYSALSKPAPERGEHTDIHSRYTWHRPVTQQSNRTSSPPLAIPQTNTSSPVVQPTNTSTIMSSSPSVPSINTMSSPSLIIPSSNMTSSSSLKVTSSKPSNTFTSSSVVDPPNNTFTSPSSTMDIPSNTFTSLPSVMDSSNNTITSAAVMHPSSKISTSSSLIVPSVNTISSPSLILPQSNTTSPTPLEVSASKTISSSSHMVSPTDVIMSSSSTPVPFVSLSEFTQSPTHIAGGKRGLDDGLGIEDILEGSPSKKSTIEFFNPKITSTERMVSVEFDIPFADTPQNHDLNFDASLSTPADVDNCDNNIIHENTQHDCSQFRNTGSSREYVPDELMTDGTSIEGNSNDTMLFDQQTKLVKQEIDDTKDADSPCPMRSNLFDVNNVHVSNNMTVDQTSPCSDEQDKDSFCSLEKQCPVSPCPTLAYGEDEQVSDNEDDSNSIRESISRRCLDDSLDSEDDLQRNATKESGALDVNQSETNGPGPKINMSEIMDDLIGYVSDDSDTEKSLTDAEESPIDAEESPIDAEESPIDSKESPINEEDSRQYVMKMCDSNKDGEQSDDSKIDNDMMAIRMNSDETGAIPDEETAEIHKEEITEDPAQESSETIDKESPENRVQESTENPDKESSRENTHKESSKNAEDTTEDDDCLFIKDIIFIETLSKSPELIELSDDEMDKDDKVTTTQEFEYDDNKEDAENNADDDDILRTADRVEAAITADIEDPEKDSAEKDSQCDSEQDDQITTTTSSPRQPSSSCDNRTPSSSRDGGTSSSEHQKPCSQPIQYNMKLYLVKDKDTDKERTISSEDYSKDIHTFLLKARLATVRTKLTSKHSNIPTVERDGKPFTLSKCLKKLFNKCDDERLSAALKRYTHTHRPHRNERRLFQTLLDDTVKDEHLGLLVSLRDFCKNITNIDKFINTVYGGVTLVRDVLIPYVYRDKTQYVPQNAIHVELFSSDENKMGYHNFCCVLKSVGLKSVVATPAEQAYFKPNLTTGPFSKLIKLKDFTNLALPKLLQKSDK</sequence>
<keyword evidence="3" id="KW-1185">Reference proteome</keyword>
<gene>
    <name evidence="2" type="ORF">OFUS_LOCUS21819</name>
</gene>
<feature type="compositionally biased region" description="Acidic residues" evidence="1">
    <location>
        <begin position="648"/>
        <end position="660"/>
    </location>
</feature>
<feature type="compositionally biased region" description="Basic and acidic residues" evidence="1">
    <location>
        <begin position="827"/>
        <end position="862"/>
    </location>
</feature>
<feature type="compositionally biased region" description="Basic and acidic residues" evidence="1">
    <location>
        <begin position="773"/>
        <end position="788"/>
    </location>
</feature>
<organism evidence="2 3">
    <name type="scientific">Owenia fusiformis</name>
    <name type="common">Polychaete worm</name>
    <dbReference type="NCBI Taxonomy" id="6347"/>
    <lineage>
        <taxon>Eukaryota</taxon>
        <taxon>Metazoa</taxon>
        <taxon>Spiralia</taxon>
        <taxon>Lophotrochozoa</taxon>
        <taxon>Annelida</taxon>
        <taxon>Polychaeta</taxon>
        <taxon>Sedentaria</taxon>
        <taxon>Canalipalpata</taxon>
        <taxon>Sabellida</taxon>
        <taxon>Oweniida</taxon>
        <taxon>Oweniidae</taxon>
        <taxon>Owenia</taxon>
    </lineage>
</organism>
<feature type="region of interest" description="Disordered" evidence="1">
    <location>
        <begin position="80"/>
        <end position="130"/>
    </location>
</feature>
<dbReference type="AlphaFoldDB" id="A0A8S4PVJ8"/>
<evidence type="ECO:0000256" key="1">
    <source>
        <dbReference type="SAM" id="MobiDB-lite"/>
    </source>
</evidence>
<dbReference type="PROSITE" id="PS00018">
    <property type="entry name" value="EF_HAND_1"/>
    <property type="match status" value="1"/>
</dbReference>
<evidence type="ECO:0000313" key="2">
    <source>
        <dbReference type="EMBL" id="CAH1797553.1"/>
    </source>
</evidence>
<dbReference type="Proteomes" id="UP000749559">
    <property type="component" value="Unassembled WGS sequence"/>
</dbReference>
<feature type="region of interest" description="Disordered" evidence="1">
    <location>
        <begin position="882"/>
        <end position="1002"/>
    </location>
</feature>
<feature type="compositionally biased region" description="Low complexity" evidence="1">
    <location>
        <begin position="964"/>
        <end position="993"/>
    </location>
</feature>
<name>A0A8S4PVJ8_OWEFU</name>